<evidence type="ECO:0000256" key="3">
    <source>
        <dbReference type="ARBA" id="ARBA00022525"/>
    </source>
</evidence>
<dbReference type="GO" id="GO:0006685">
    <property type="term" value="P:sphingomyelin catabolic process"/>
    <property type="evidence" value="ECO:0007669"/>
    <property type="project" value="InterPro"/>
</dbReference>
<dbReference type="GO" id="GO:0005615">
    <property type="term" value="C:extracellular space"/>
    <property type="evidence" value="ECO:0007669"/>
    <property type="project" value="UniProtKB-UniRule"/>
</dbReference>
<keyword evidence="3 10" id="KW-0964">Secreted</keyword>
<evidence type="ECO:0000256" key="2">
    <source>
        <dbReference type="ARBA" id="ARBA00008234"/>
    </source>
</evidence>
<organism evidence="14 15">
    <name type="scientific">Zosterops borbonicus</name>
    <dbReference type="NCBI Taxonomy" id="364589"/>
    <lineage>
        <taxon>Eukaryota</taxon>
        <taxon>Metazoa</taxon>
        <taxon>Chordata</taxon>
        <taxon>Craniata</taxon>
        <taxon>Vertebrata</taxon>
        <taxon>Euteleostomi</taxon>
        <taxon>Archelosauria</taxon>
        <taxon>Archosauria</taxon>
        <taxon>Dinosauria</taxon>
        <taxon>Saurischia</taxon>
        <taxon>Theropoda</taxon>
        <taxon>Coelurosauria</taxon>
        <taxon>Aves</taxon>
        <taxon>Neognathae</taxon>
        <taxon>Neoaves</taxon>
        <taxon>Telluraves</taxon>
        <taxon>Australaves</taxon>
        <taxon>Passeriformes</taxon>
        <taxon>Sylvioidea</taxon>
        <taxon>Zosteropidae</taxon>
        <taxon>Zosterops</taxon>
    </lineage>
</organism>
<evidence type="ECO:0000256" key="5">
    <source>
        <dbReference type="ARBA" id="ARBA00022729"/>
    </source>
</evidence>
<evidence type="ECO:0000256" key="1">
    <source>
        <dbReference type="ARBA" id="ARBA00004613"/>
    </source>
</evidence>
<dbReference type="InterPro" id="IPR029052">
    <property type="entry name" value="Metallo-depent_PP-like"/>
</dbReference>
<evidence type="ECO:0000313" key="14">
    <source>
        <dbReference type="EMBL" id="TRZ17971.1"/>
    </source>
</evidence>
<keyword evidence="15" id="KW-1185">Reference proteome</keyword>
<keyword evidence="9" id="KW-0325">Glycoprotein</keyword>
<evidence type="ECO:0000313" key="15">
    <source>
        <dbReference type="Proteomes" id="UP000796761"/>
    </source>
</evidence>
<evidence type="ECO:0000259" key="12">
    <source>
        <dbReference type="Pfam" id="PF00149"/>
    </source>
</evidence>
<feature type="domain" description="Calcineurin-like phosphoesterase" evidence="12">
    <location>
        <begin position="27"/>
        <end position="283"/>
    </location>
</feature>
<evidence type="ECO:0000256" key="4">
    <source>
        <dbReference type="ARBA" id="ARBA00022723"/>
    </source>
</evidence>
<reference evidence="14" key="1">
    <citation type="submission" date="2019-04" db="EMBL/GenBank/DDBJ databases">
        <title>Genome assembly of Zosterops borbonicus 15179.</title>
        <authorList>
            <person name="Leroy T."/>
            <person name="Anselmetti Y."/>
            <person name="Tilak M.-K."/>
            <person name="Nabholz B."/>
        </authorList>
    </citation>
    <scope>NUCLEOTIDE SEQUENCE</scope>
    <source>
        <strain evidence="14">HGM_15179</strain>
        <tissue evidence="14">Muscle</tissue>
    </source>
</reference>
<dbReference type="Proteomes" id="UP000796761">
    <property type="component" value="Unassembled WGS sequence"/>
</dbReference>
<feature type="binding site" evidence="11">
    <location>
        <position position="34"/>
    </location>
    <ligand>
        <name>Zn(2+)</name>
        <dbReference type="ChEBI" id="CHEBI:29105"/>
        <label>1</label>
    </ligand>
</feature>
<gene>
    <name evidence="14" type="ORF">HGM15179_009129</name>
</gene>
<feature type="binding site" evidence="11">
    <location>
        <position position="32"/>
    </location>
    <ligand>
        <name>Zn(2+)</name>
        <dbReference type="ChEBI" id="CHEBI:29105"/>
        <label>1</label>
    </ligand>
</feature>
<feature type="binding site" evidence="11">
    <location>
        <position position="280"/>
    </location>
    <ligand>
        <name>Zn(2+)</name>
        <dbReference type="ChEBI" id="CHEBI:29105"/>
        <label>2</label>
    </ligand>
</feature>
<comment type="subcellular location">
    <subcellularLocation>
        <location evidence="1">Secreted</location>
    </subcellularLocation>
</comment>
<dbReference type="OrthoDB" id="348678at2759"/>
<protein>
    <recommendedName>
        <fullName evidence="10">Acid sphingomyelinase-like phosphodiesterase</fullName>
    </recommendedName>
</protein>
<dbReference type="InterPro" id="IPR004843">
    <property type="entry name" value="Calcineurin-like_PHP"/>
</dbReference>
<comment type="similarity">
    <text evidence="2 10">Belongs to the acid sphingomyelinase family.</text>
</comment>
<keyword evidence="5 10" id="KW-0732">Signal</keyword>
<feature type="binding site" evidence="11">
    <location>
        <position position="96"/>
    </location>
    <ligand>
        <name>Zn(2+)</name>
        <dbReference type="ChEBI" id="CHEBI:29105"/>
        <label>1</label>
    </ligand>
</feature>
<feature type="binding site" evidence="11">
    <location>
        <position position="239"/>
    </location>
    <ligand>
        <name>Zn(2+)</name>
        <dbReference type="ChEBI" id="CHEBI:29105"/>
        <label>2</label>
    </ligand>
</feature>
<dbReference type="SUPFAM" id="SSF56300">
    <property type="entry name" value="Metallo-dependent phosphatases"/>
    <property type="match status" value="1"/>
</dbReference>
<dbReference type="Pfam" id="PF00149">
    <property type="entry name" value="Metallophos"/>
    <property type="match status" value="1"/>
</dbReference>
<feature type="chain" id="PRO_5035498751" description="Acid sphingomyelinase-like phosphodiesterase" evidence="10">
    <location>
        <begin position="23"/>
        <end position="465"/>
    </location>
</feature>
<evidence type="ECO:0000259" key="13">
    <source>
        <dbReference type="Pfam" id="PF19272"/>
    </source>
</evidence>
<comment type="caution">
    <text evidence="14">The sequence shown here is derived from an EMBL/GenBank/DDBJ whole genome shotgun (WGS) entry which is preliminary data.</text>
</comment>
<accession>A0A8K1LLF2</accession>
<dbReference type="PIRSF" id="PIRSF036767">
    <property type="entry name" value="ASM-like_PDE"/>
    <property type="match status" value="1"/>
</dbReference>
<keyword evidence="8" id="KW-1015">Disulfide bond</keyword>
<evidence type="ECO:0000256" key="7">
    <source>
        <dbReference type="ARBA" id="ARBA00022833"/>
    </source>
</evidence>
<dbReference type="Gene3D" id="3.60.21.10">
    <property type="match status" value="1"/>
</dbReference>
<dbReference type="InterPro" id="IPR017064">
    <property type="entry name" value="ASM-like_Pdiesterase_prd"/>
</dbReference>
<dbReference type="FunFam" id="3.60.21.10:FF:000143">
    <property type="entry name" value="Acid sphingomyelinase-like phosphodiesterase"/>
    <property type="match status" value="1"/>
</dbReference>
<keyword evidence="7 10" id="KW-0862">Zinc</keyword>
<sequence>MGQFLVLLLLCLLAVAVPGASGGSGQFWHLTDLHWDPGYEAAAAAGRPCPSGGERSGPAGPWGSYLCDSPWSLLGSAARAMRDRLATPDFVLWTGDDTPHVPNEQLGEEKVLHIIGNLTSLIKGTFPGTKVYAAMGNHDFHPKNQFPGKEHRIYNKTAELWRPWLSEASLPLFRAGGFYSEKLPGSGTRGRMVVLNTNLYYDQNNETAGEEDPAGQFQWLEETLTNASRDDEMVYIVGHVPPGFFEKKRGKPWFRRGFNQRYLEIVQKHHGVIAAQFFGHHHTDSFRMFYSHTGSPINVMFLAPGVTPWKTTLPGVSNGANNPAIRVVSYDQDTLQVLDMVTYYLNLTRANMMVSPDKEEFPVWEEEYKLTEAFQVPDGSASSMQTVLERISRDPQYLQLYYEFNSARYDLELCTQECRVDHLCAIREVDFMKYDECVKANSSASAASSVWLLVFCMILGFLSPQ</sequence>
<evidence type="ECO:0000256" key="11">
    <source>
        <dbReference type="PIRSR" id="PIRSR036767-51"/>
    </source>
</evidence>
<dbReference type="AlphaFoldDB" id="A0A8K1LLF2"/>
<feature type="signal peptide" evidence="10">
    <location>
        <begin position="1"/>
        <end position="22"/>
    </location>
</feature>
<keyword evidence="6 10" id="KW-0378">Hydrolase</keyword>
<dbReference type="PANTHER" id="PTHR10340:SF25">
    <property type="entry name" value="ACID SPHINGOMYELINASE-LIKE PHOSPHODIESTERASE 3B"/>
    <property type="match status" value="1"/>
</dbReference>
<dbReference type="CDD" id="cd00842">
    <property type="entry name" value="MPP_ASMase"/>
    <property type="match status" value="1"/>
</dbReference>
<feature type="binding site" evidence="11">
    <location>
        <position position="96"/>
    </location>
    <ligand>
        <name>Zn(2+)</name>
        <dbReference type="ChEBI" id="CHEBI:29105"/>
        <label>2</label>
    </ligand>
</feature>
<feature type="domain" description="Sphingomyelin phosphodiesterase C-terminal" evidence="13">
    <location>
        <begin position="295"/>
        <end position="441"/>
    </location>
</feature>
<evidence type="ECO:0000256" key="8">
    <source>
        <dbReference type="ARBA" id="ARBA00023157"/>
    </source>
</evidence>
<dbReference type="GO" id="GO:0046872">
    <property type="term" value="F:metal ion binding"/>
    <property type="evidence" value="ECO:0007669"/>
    <property type="project" value="UniProtKB-KW"/>
</dbReference>
<feature type="binding site" evidence="11">
    <location>
        <position position="137"/>
    </location>
    <ligand>
        <name>Zn(2+)</name>
        <dbReference type="ChEBI" id="CHEBI:29105"/>
        <label>2</label>
    </ligand>
</feature>
<feature type="binding site" evidence="11">
    <location>
        <position position="282"/>
    </location>
    <ligand>
        <name>Zn(2+)</name>
        <dbReference type="ChEBI" id="CHEBI:29105"/>
        <label>1</label>
    </ligand>
</feature>
<proteinExistence type="inferred from homology"/>
<dbReference type="InterPro" id="IPR045473">
    <property type="entry name" value="ASM_C"/>
</dbReference>
<keyword evidence="4 10" id="KW-0479">Metal-binding</keyword>
<evidence type="ECO:0000256" key="9">
    <source>
        <dbReference type="ARBA" id="ARBA00023180"/>
    </source>
</evidence>
<dbReference type="GO" id="GO:0016020">
    <property type="term" value="C:membrane"/>
    <property type="evidence" value="ECO:0007669"/>
    <property type="project" value="GOC"/>
</dbReference>
<name>A0A8K1LLF2_9PASS</name>
<dbReference type="InterPro" id="IPR041805">
    <property type="entry name" value="ASMase/PPN1_MPP"/>
</dbReference>
<dbReference type="GO" id="GO:0004767">
    <property type="term" value="F:sphingomyelin phosphodiesterase activity"/>
    <property type="evidence" value="ECO:0007669"/>
    <property type="project" value="InterPro"/>
</dbReference>
<dbReference type="Pfam" id="PF19272">
    <property type="entry name" value="ASMase_C"/>
    <property type="match status" value="1"/>
</dbReference>
<dbReference type="PANTHER" id="PTHR10340">
    <property type="entry name" value="SPHINGOMYELIN PHOSPHODIESTERASE"/>
    <property type="match status" value="1"/>
</dbReference>
<dbReference type="EMBL" id="SWJQ01000239">
    <property type="protein sequence ID" value="TRZ17971.1"/>
    <property type="molecule type" value="Genomic_DNA"/>
</dbReference>
<evidence type="ECO:0000256" key="6">
    <source>
        <dbReference type="ARBA" id="ARBA00022801"/>
    </source>
</evidence>
<evidence type="ECO:0000256" key="10">
    <source>
        <dbReference type="PIRNR" id="PIRNR036767"/>
    </source>
</evidence>
<comment type="cofactor">
    <cofactor evidence="11">
        <name>Zn(2+)</name>
        <dbReference type="ChEBI" id="CHEBI:29105"/>
    </cofactor>
    <text evidence="11">Binds 2 Zn(2+) per subunit.</text>
</comment>